<proteinExistence type="predicted"/>
<name>A0ABT2TKN4_9FIRM</name>
<dbReference type="PANTHER" id="PTHR43818">
    <property type="entry name" value="BCDNA.GH03377"/>
    <property type="match status" value="1"/>
</dbReference>
<accession>A0ABT2TKN4</accession>
<dbReference type="EMBL" id="JAOQJQ010000004">
    <property type="protein sequence ID" value="MCU6762774.1"/>
    <property type="molecule type" value="Genomic_DNA"/>
</dbReference>
<dbReference type="Gene3D" id="3.30.360.10">
    <property type="entry name" value="Dihydrodipicolinate Reductase, domain 2"/>
    <property type="match status" value="1"/>
</dbReference>
<dbReference type="Gene3D" id="3.40.50.720">
    <property type="entry name" value="NAD(P)-binding Rossmann-like Domain"/>
    <property type="match status" value="1"/>
</dbReference>
<keyword evidence="5" id="KW-1185">Reference proteome</keyword>
<comment type="caution">
    <text evidence="4">The sequence shown here is derived from an EMBL/GenBank/DDBJ whole genome shotgun (WGS) entry which is preliminary data.</text>
</comment>
<dbReference type="SUPFAM" id="SSF55347">
    <property type="entry name" value="Glyceraldehyde-3-phosphate dehydrogenase-like, C-terminal domain"/>
    <property type="match status" value="1"/>
</dbReference>
<protein>
    <submittedName>
        <fullName evidence="4">Gfo/Idh/MocA family oxidoreductase</fullName>
    </submittedName>
</protein>
<evidence type="ECO:0000259" key="2">
    <source>
        <dbReference type="Pfam" id="PF01408"/>
    </source>
</evidence>
<feature type="domain" description="GFO/IDH/MocA-like oxidoreductase" evidence="3">
    <location>
        <begin position="141"/>
        <end position="287"/>
    </location>
</feature>
<gene>
    <name evidence="4" type="ORF">OCV88_10585</name>
</gene>
<organism evidence="4 5">
    <name type="scientific">Brotonthovivens ammoniilytica</name>
    <dbReference type="NCBI Taxonomy" id="2981725"/>
    <lineage>
        <taxon>Bacteria</taxon>
        <taxon>Bacillati</taxon>
        <taxon>Bacillota</taxon>
        <taxon>Clostridia</taxon>
        <taxon>Lachnospirales</taxon>
        <taxon>Lachnospiraceae</taxon>
        <taxon>Brotonthovivens</taxon>
    </lineage>
</organism>
<dbReference type="InterPro" id="IPR036291">
    <property type="entry name" value="NAD(P)-bd_dom_sf"/>
</dbReference>
<dbReference type="Pfam" id="PF01408">
    <property type="entry name" value="GFO_IDH_MocA"/>
    <property type="match status" value="1"/>
</dbReference>
<feature type="domain" description="Gfo/Idh/MocA-like oxidoreductase N-terminal" evidence="2">
    <location>
        <begin position="5"/>
        <end position="131"/>
    </location>
</feature>
<dbReference type="InterPro" id="IPR050463">
    <property type="entry name" value="Gfo/Idh/MocA_oxidrdct_glycsds"/>
</dbReference>
<evidence type="ECO:0000259" key="3">
    <source>
        <dbReference type="Pfam" id="PF22725"/>
    </source>
</evidence>
<reference evidence="4 5" key="1">
    <citation type="journal article" date="2021" name="ISME Commun">
        <title>Automated analysis of genomic sequences facilitates high-throughput and comprehensive description of bacteria.</title>
        <authorList>
            <person name="Hitch T.C.A."/>
        </authorList>
    </citation>
    <scope>NUCLEOTIDE SEQUENCE [LARGE SCALE GENOMIC DNA]</scope>
    <source>
        <strain evidence="4 5">Sanger_109</strain>
    </source>
</reference>
<sequence>MKKTLNIAIIGMGFMGRAHSNGWSQLNKFFDTDFNICLKAVAGNSETRLKAFAEKWGYEEYTTDWRTLIDRDDIDVIDILTPTYLHKEMALAAMKAGKHVICEKPCALTWQDCREMAQMAKEMGVVTYLNHNYRRVPAVMLAKQMIEEGKLGTIYHYRGTYLQEWIMDEEFPVTWQLKKETAGGGPLYDLTSHNADLARYLVGEPVSVSAVLKTIVKERPEPGENSAVFSAGDTSSSTKKLPVTVDDAAFMILEFENGAIGNIDSSRFAAGRKNYNCFEIYGSKGALCFDLERMNELQYYDATVDADHQGYRTIMVTEGTHPYVGAWWPQGHIIGYEHTFVHAFKDFTDAISKNTEMIPNFEDGEKIIKILQAAQISSKEGRKVQLADMK</sequence>
<evidence type="ECO:0000256" key="1">
    <source>
        <dbReference type="ARBA" id="ARBA00023002"/>
    </source>
</evidence>
<evidence type="ECO:0000313" key="5">
    <source>
        <dbReference type="Proteomes" id="UP001652442"/>
    </source>
</evidence>
<dbReference type="SUPFAM" id="SSF51735">
    <property type="entry name" value="NAD(P)-binding Rossmann-fold domains"/>
    <property type="match status" value="1"/>
</dbReference>
<dbReference type="InterPro" id="IPR000683">
    <property type="entry name" value="Gfo/Idh/MocA-like_OxRdtase_N"/>
</dbReference>
<dbReference type="Proteomes" id="UP001652442">
    <property type="component" value="Unassembled WGS sequence"/>
</dbReference>
<dbReference type="InterPro" id="IPR055170">
    <property type="entry name" value="GFO_IDH_MocA-like_dom"/>
</dbReference>
<dbReference type="Pfam" id="PF22725">
    <property type="entry name" value="GFO_IDH_MocA_C3"/>
    <property type="match status" value="1"/>
</dbReference>
<evidence type="ECO:0000313" key="4">
    <source>
        <dbReference type="EMBL" id="MCU6762774.1"/>
    </source>
</evidence>
<keyword evidence="1" id="KW-0560">Oxidoreductase</keyword>
<dbReference type="RefSeq" id="WP_158425480.1">
    <property type="nucleotide sequence ID" value="NZ_JAOQJQ010000004.1"/>
</dbReference>
<dbReference type="PANTHER" id="PTHR43818:SF11">
    <property type="entry name" value="BCDNA.GH03377"/>
    <property type="match status" value="1"/>
</dbReference>